<evidence type="ECO:0000256" key="2">
    <source>
        <dbReference type="ARBA" id="ARBA00023043"/>
    </source>
</evidence>
<dbReference type="Gene3D" id="1.20.80.10">
    <property type="match status" value="1"/>
</dbReference>
<feature type="repeat" description="ANK" evidence="3">
    <location>
        <begin position="291"/>
        <end position="323"/>
    </location>
</feature>
<dbReference type="InterPro" id="IPR036770">
    <property type="entry name" value="Ankyrin_rpt-contain_sf"/>
</dbReference>
<feature type="compositionally biased region" description="Acidic residues" evidence="4">
    <location>
        <begin position="163"/>
        <end position="181"/>
    </location>
</feature>
<dbReference type="Pfam" id="PF00887">
    <property type="entry name" value="ACBP"/>
    <property type="match status" value="1"/>
</dbReference>
<evidence type="ECO:0000256" key="4">
    <source>
        <dbReference type="SAM" id="MobiDB-lite"/>
    </source>
</evidence>
<dbReference type="GO" id="GO:0004842">
    <property type="term" value="F:ubiquitin-protein transferase activity"/>
    <property type="evidence" value="ECO:0007669"/>
    <property type="project" value="TreeGrafter"/>
</dbReference>
<dbReference type="SMART" id="SM00248">
    <property type="entry name" value="ANK"/>
    <property type="match status" value="2"/>
</dbReference>
<feature type="repeat" description="ANK" evidence="3">
    <location>
        <begin position="258"/>
        <end position="290"/>
    </location>
</feature>
<dbReference type="InterPro" id="IPR000582">
    <property type="entry name" value="Acyl-CoA-binding_protein"/>
</dbReference>
<evidence type="ECO:0000256" key="1">
    <source>
        <dbReference type="ARBA" id="ARBA00022737"/>
    </source>
</evidence>
<dbReference type="SUPFAM" id="SSF48403">
    <property type="entry name" value="Ankyrin repeat"/>
    <property type="match status" value="1"/>
</dbReference>
<gene>
    <name evidence="7" type="ORF">DBRI1063_LOCUS10193</name>
</gene>
<feature type="transmembrane region" description="Helical" evidence="5">
    <location>
        <begin position="12"/>
        <end position="31"/>
    </location>
</feature>
<feature type="compositionally biased region" description="Low complexity" evidence="4">
    <location>
        <begin position="188"/>
        <end position="197"/>
    </location>
</feature>
<dbReference type="AlphaFoldDB" id="A0A7S1Z4I0"/>
<proteinExistence type="predicted"/>
<dbReference type="Pfam" id="PF12796">
    <property type="entry name" value="Ank_2"/>
    <property type="match status" value="1"/>
</dbReference>
<dbReference type="GO" id="GO:0000062">
    <property type="term" value="F:fatty-acyl-CoA binding"/>
    <property type="evidence" value="ECO:0007669"/>
    <property type="project" value="InterPro"/>
</dbReference>
<dbReference type="InterPro" id="IPR014352">
    <property type="entry name" value="FERM/acyl-CoA-bd_prot_sf"/>
</dbReference>
<evidence type="ECO:0000259" key="6">
    <source>
        <dbReference type="PROSITE" id="PS51228"/>
    </source>
</evidence>
<evidence type="ECO:0000256" key="5">
    <source>
        <dbReference type="SAM" id="Phobius"/>
    </source>
</evidence>
<name>A0A7S1Z4I0_9STRA</name>
<dbReference type="PANTHER" id="PTHR24171">
    <property type="entry name" value="ANKYRIN REPEAT DOMAIN-CONTAINING PROTEIN 39-RELATED"/>
    <property type="match status" value="1"/>
</dbReference>
<evidence type="ECO:0000256" key="3">
    <source>
        <dbReference type="PROSITE-ProRule" id="PRU00023"/>
    </source>
</evidence>
<dbReference type="PROSITE" id="PS50088">
    <property type="entry name" value="ANK_REPEAT"/>
    <property type="match status" value="2"/>
</dbReference>
<dbReference type="InterPro" id="IPR002110">
    <property type="entry name" value="Ankyrin_rpt"/>
</dbReference>
<reference evidence="7" key="1">
    <citation type="submission" date="2021-01" db="EMBL/GenBank/DDBJ databases">
        <authorList>
            <person name="Corre E."/>
            <person name="Pelletier E."/>
            <person name="Niang G."/>
            <person name="Scheremetjew M."/>
            <person name="Finn R."/>
            <person name="Kale V."/>
            <person name="Holt S."/>
            <person name="Cochrane G."/>
            <person name="Meng A."/>
            <person name="Brown T."/>
            <person name="Cohen L."/>
        </authorList>
    </citation>
    <scope>NUCLEOTIDE SEQUENCE</scope>
    <source>
        <strain evidence="7">Pop2</strain>
    </source>
</reference>
<dbReference type="Gene3D" id="1.25.40.20">
    <property type="entry name" value="Ankyrin repeat-containing domain"/>
    <property type="match status" value="1"/>
</dbReference>
<keyword evidence="1" id="KW-0677">Repeat</keyword>
<sequence length="349" mass="37244">MSGQLLTAKIKSSQSTFILAAIGGAAALLLWRYTKKKREKSGSMDIANPKDNLLAIPPEGLEEMVAKLQKSFDKAVLNLKTVPEKAIDQNDRLMVYGLYKQATVGDRNISEPSKFNVVAHAKYSAWGKFTGLPKEVAMMQYIRISKHFVEVAAGRIPVDDNADIVYDDDDESWTDNDDEDGVSEKDGSSSAGMSGMGLRPSIMNMVDDDGENDDTDGGVGTVEVRLQRAAAQEDIPALEKAIGEIDNKEDLLNKADDSGQTALHFAADRGAAKCVSLLLEAGANPNAVDDDGISVLQTAVIGGDVETVKLLLQAGADPDHEDIDGDSAKSCAEEDGSAEMKKAFGISSS</sequence>
<dbReference type="PANTHER" id="PTHR24171:SF8">
    <property type="entry name" value="BRCA1-ASSOCIATED RING DOMAIN PROTEIN 1"/>
    <property type="match status" value="1"/>
</dbReference>
<protein>
    <recommendedName>
        <fullName evidence="6">ACB domain-containing protein</fullName>
    </recommendedName>
</protein>
<feature type="region of interest" description="Disordered" evidence="4">
    <location>
        <begin position="163"/>
        <end position="214"/>
    </location>
</feature>
<dbReference type="GO" id="GO:0085020">
    <property type="term" value="P:protein K6-linked ubiquitination"/>
    <property type="evidence" value="ECO:0007669"/>
    <property type="project" value="TreeGrafter"/>
</dbReference>
<dbReference type="PRINTS" id="PR01415">
    <property type="entry name" value="ANKYRIN"/>
</dbReference>
<evidence type="ECO:0000313" key="7">
    <source>
        <dbReference type="EMBL" id="CAD9328403.1"/>
    </source>
</evidence>
<dbReference type="PROSITE" id="PS51228">
    <property type="entry name" value="ACB_2"/>
    <property type="match status" value="1"/>
</dbReference>
<feature type="region of interest" description="Disordered" evidence="4">
    <location>
        <begin position="316"/>
        <end position="349"/>
    </location>
</feature>
<keyword evidence="5" id="KW-0812">Transmembrane</keyword>
<keyword evidence="5" id="KW-0472">Membrane</keyword>
<accession>A0A7S1Z4I0</accession>
<dbReference type="PRINTS" id="PR00689">
    <property type="entry name" value="ACOABINDINGP"/>
</dbReference>
<feature type="domain" description="ACB" evidence="6">
    <location>
        <begin position="68"/>
        <end position="154"/>
    </location>
</feature>
<keyword evidence="2 3" id="KW-0040">ANK repeat</keyword>
<keyword evidence="5" id="KW-1133">Transmembrane helix</keyword>
<organism evidence="7">
    <name type="scientific">Ditylum brightwellii</name>
    <dbReference type="NCBI Taxonomy" id="49249"/>
    <lineage>
        <taxon>Eukaryota</taxon>
        <taxon>Sar</taxon>
        <taxon>Stramenopiles</taxon>
        <taxon>Ochrophyta</taxon>
        <taxon>Bacillariophyta</taxon>
        <taxon>Mediophyceae</taxon>
        <taxon>Lithodesmiophycidae</taxon>
        <taxon>Lithodesmiales</taxon>
        <taxon>Lithodesmiaceae</taxon>
        <taxon>Ditylum</taxon>
    </lineage>
</organism>
<dbReference type="SUPFAM" id="SSF47027">
    <property type="entry name" value="Acyl-CoA binding protein"/>
    <property type="match status" value="1"/>
</dbReference>
<dbReference type="EMBL" id="HBGN01015881">
    <property type="protein sequence ID" value="CAD9328403.1"/>
    <property type="molecule type" value="Transcribed_RNA"/>
</dbReference>
<dbReference type="InterPro" id="IPR035984">
    <property type="entry name" value="Acyl-CoA-binding_sf"/>
</dbReference>
<dbReference type="PROSITE" id="PS50297">
    <property type="entry name" value="ANK_REP_REGION"/>
    <property type="match status" value="2"/>
</dbReference>